<protein>
    <recommendedName>
        <fullName evidence="5 10">U3 small nucleolar RNA-associated protein 25</fullName>
        <shortName evidence="10">U3 snoRNA-associated protein 25</shortName>
    </recommendedName>
</protein>
<comment type="function">
    <text evidence="1 10">DEAD-box RNA helicase-like protein required for pre-18S rRNA processing, specifically at sites A0, A1, and A2.</text>
</comment>
<dbReference type="GO" id="GO:0019843">
    <property type="term" value="F:rRNA binding"/>
    <property type="evidence" value="ECO:0007669"/>
    <property type="project" value="TreeGrafter"/>
</dbReference>
<evidence type="ECO:0000259" key="13">
    <source>
        <dbReference type="Pfam" id="PF22916"/>
    </source>
</evidence>
<gene>
    <name evidence="14" type="ORF">K402DRAFT_329503</name>
</gene>
<comment type="subunit">
    <text evidence="4 10">Component of the ribosomal small subunit (SSU) processome composed of at least 40 protein subunits and snoRNA U3.</text>
</comment>
<evidence type="ECO:0000256" key="8">
    <source>
        <dbReference type="ARBA" id="ARBA00023242"/>
    </source>
</evidence>
<comment type="subcellular location">
    <subcellularLocation>
        <location evidence="2 10">Nucleus</location>
        <location evidence="2 10">Nucleolus</location>
    </subcellularLocation>
</comment>
<comment type="similarity">
    <text evidence="3 10">Belongs to the UTP25 family.</text>
</comment>
<keyword evidence="6 10" id="KW-0690">Ribosome biogenesis</keyword>
<evidence type="ECO:0000256" key="3">
    <source>
        <dbReference type="ARBA" id="ARBA00009223"/>
    </source>
</evidence>
<dbReference type="Pfam" id="PF22916">
    <property type="entry name" value="UTP25_NTPase-like"/>
    <property type="match status" value="1"/>
</dbReference>
<evidence type="ECO:0000256" key="5">
    <source>
        <dbReference type="ARBA" id="ARBA00015422"/>
    </source>
</evidence>
<evidence type="ECO:0000256" key="10">
    <source>
        <dbReference type="RuleBase" id="RU365070"/>
    </source>
</evidence>
<proteinExistence type="inferred from homology"/>
<dbReference type="OrthoDB" id="10264378at2759"/>
<name>A0A6G1H4Y1_9PEZI</name>
<dbReference type="Pfam" id="PF06862">
    <property type="entry name" value="Utp25_C"/>
    <property type="match status" value="1"/>
</dbReference>
<dbReference type="InterPro" id="IPR010678">
    <property type="entry name" value="UTP25"/>
</dbReference>
<feature type="region of interest" description="Disordered" evidence="11">
    <location>
        <begin position="1"/>
        <end position="125"/>
    </location>
</feature>
<dbReference type="InterPro" id="IPR053939">
    <property type="entry name" value="UTP25_C"/>
</dbReference>
<dbReference type="EMBL" id="ML977150">
    <property type="protein sequence ID" value="KAF1988124.1"/>
    <property type="molecule type" value="Genomic_DNA"/>
</dbReference>
<dbReference type="GO" id="GO:0034511">
    <property type="term" value="F:U3 snoRNA binding"/>
    <property type="evidence" value="ECO:0007669"/>
    <property type="project" value="InterPro"/>
</dbReference>
<dbReference type="FunFam" id="3.40.50.300:FF:002356">
    <property type="entry name" value="U3 small nucleolar RNA-associated protein 25"/>
    <property type="match status" value="1"/>
</dbReference>
<keyword evidence="15" id="KW-1185">Reference proteome</keyword>
<organism evidence="14 15">
    <name type="scientific">Aulographum hederae CBS 113979</name>
    <dbReference type="NCBI Taxonomy" id="1176131"/>
    <lineage>
        <taxon>Eukaryota</taxon>
        <taxon>Fungi</taxon>
        <taxon>Dikarya</taxon>
        <taxon>Ascomycota</taxon>
        <taxon>Pezizomycotina</taxon>
        <taxon>Dothideomycetes</taxon>
        <taxon>Pleosporomycetidae</taxon>
        <taxon>Aulographales</taxon>
        <taxon>Aulographaceae</taxon>
    </lineage>
</organism>
<keyword evidence="9 10" id="KW-0687">Ribonucleoprotein</keyword>
<dbReference type="PANTHER" id="PTHR12933:SF0">
    <property type="entry name" value="U3 SMALL NUCLEOLAR RNA-ASSOCIATED PROTEIN 25 HOMOLOG"/>
    <property type="match status" value="1"/>
</dbReference>
<evidence type="ECO:0000313" key="14">
    <source>
        <dbReference type="EMBL" id="KAF1988124.1"/>
    </source>
</evidence>
<evidence type="ECO:0000256" key="1">
    <source>
        <dbReference type="ARBA" id="ARBA00002883"/>
    </source>
</evidence>
<evidence type="ECO:0000256" key="9">
    <source>
        <dbReference type="ARBA" id="ARBA00023274"/>
    </source>
</evidence>
<feature type="compositionally biased region" description="Polar residues" evidence="11">
    <location>
        <begin position="56"/>
        <end position="70"/>
    </location>
</feature>
<keyword evidence="7 10" id="KW-0698">rRNA processing</keyword>
<evidence type="ECO:0000256" key="6">
    <source>
        <dbReference type="ARBA" id="ARBA00022517"/>
    </source>
</evidence>
<reference evidence="14" key="1">
    <citation type="journal article" date="2020" name="Stud. Mycol.">
        <title>101 Dothideomycetes genomes: a test case for predicting lifestyles and emergence of pathogens.</title>
        <authorList>
            <person name="Haridas S."/>
            <person name="Albert R."/>
            <person name="Binder M."/>
            <person name="Bloem J."/>
            <person name="Labutti K."/>
            <person name="Salamov A."/>
            <person name="Andreopoulos B."/>
            <person name="Baker S."/>
            <person name="Barry K."/>
            <person name="Bills G."/>
            <person name="Bluhm B."/>
            <person name="Cannon C."/>
            <person name="Castanera R."/>
            <person name="Culley D."/>
            <person name="Daum C."/>
            <person name="Ezra D."/>
            <person name="Gonzalez J."/>
            <person name="Henrissat B."/>
            <person name="Kuo A."/>
            <person name="Liang C."/>
            <person name="Lipzen A."/>
            <person name="Lutzoni F."/>
            <person name="Magnuson J."/>
            <person name="Mondo S."/>
            <person name="Nolan M."/>
            <person name="Ohm R."/>
            <person name="Pangilinan J."/>
            <person name="Park H.-J."/>
            <person name="Ramirez L."/>
            <person name="Alfaro M."/>
            <person name="Sun H."/>
            <person name="Tritt A."/>
            <person name="Yoshinaga Y."/>
            <person name="Zwiers L.-H."/>
            <person name="Turgeon B."/>
            <person name="Goodwin S."/>
            <person name="Spatafora J."/>
            <person name="Crous P."/>
            <person name="Grigoriev I."/>
        </authorList>
    </citation>
    <scope>NUCLEOTIDE SEQUENCE</scope>
    <source>
        <strain evidence="14">CBS 113979</strain>
    </source>
</reference>
<feature type="domain" description="UTP25 NTP hydrolase-like" evidence="13">
    <location>
        <begin position="252"/>
        <end position="510"/>
    </location>
</feature>
<evidence type="ECO:0000256" key="2">
    <source>
        <dbReference type="ARBA" id="ARBA00004604"/>
    </source>
</evidence>
<dbReference type="PANTHER" id="PTHR12933">
    <property type="entry name" value="ORF PROTEIN-RELATED"/>
    <property type="match status" value="1"/>
</dbReference>
<evidence type="ECO:0000256" key="7">
    <source>
        <dbReference type="ARBA" id="ARBA00022552"/>
    </source>
</evidence>
<evidence type="ECO:0000313" key="15">
    <source>
        <dbReference type="Proteomes" id="UP000800041"/>
    </source>
</evidence>
<feature type="domain" description="UTP25 C-terminal" evidence="12">
    <location>
        <begin position="520"/>
        <end position="717"/>
    </location>
</feature>
<sequence>MAPFRGRGGRATSVRGVGRGRGRGRGGSYGERKQYFTTSRVEASDEDSAASEAEQTESGSDIQSNATGGESTDEEEEVGATAKPYNALLQVFQSTASHEAPKRKKRKTVHEERLDSPAENISHIGTVDLAEDITEDNADAAEDMAAAEAVDDEEDSSDPFEVHFANPDDNQLSRKLKALSKNEWERDRMPFGSLGRCTIQFPKDGPGHPSKKRLMSSPTALNLKKKLQAPAVARIPRFNDVEQAVASLVFEYQDLIFGARTVANAEGLRRLTCLHALNHILKTRDRVVRNNTRLVKADPSQDLEFRDQGFTRPKVLMLLNTRQSCAKAVETIMQLYEPEQQENKSRFQESFVDQENLISDEKPEDFREIFEGNDDNDFRLGVKFTRKTAKFFSPFYNSDIIFASPLGLRLAIDGKDSKKKDYDFLSSIEIVVMDQADAIFMQNWDHVEYIFEHLNLQPKDAHGCDFSRVRSWYLDGNSKHLRQNIILSSYIFPSLSVLYSKHMLNIAGKVRYQPSYAGAISSLNFRVKQSFSRFDSSSPVLDPDARFNYFTTAVVPSLSRHSKGSDGSGPGILVFIPDYLDFVKLRNYFANSPTTQNISFGAVSEYAEPSDASRARSHFMTGRHSVLLYTGRAHHFRRIVIKGVKRVIMYQVPENPIFYKEIVGEFIGQSIAMGKLEEPDASTRVLFSKWDRLALERTVGTGRVEKMIADKNDTFDFI</sequence>
<evidence type="ECO:0000256" key="4">
    <source>
        <dbReference type="ARBA" id="ARBA00011192"/>
    </source>
</evidence>
<accession>A0A6G1H4Y1</accession>
<dbReference type="Proteomes" id="UP000800041">
    <property type="component" value="Unassembled WGS sequence"/>
</dbReference>
<keyword evidence="8 10" id="KW-0539">Nucleus</keyword>
<evidence type="ECO:0000256" key="11">
    <source>
        <dbReference type="SAM" id="MobiDB-lite"/>
    </source>
</evidence>
<evidence type="ECO:0000259" key="12">
    <source>
        <dbReference type="Pfam" id="PF06862"/>
    </source>
</evidence>
<dbReference type="GO" id="GO:0032040">
    <property type="term" value="C:small-subunit processome"/>
    <property type="evidence" value="ECO:0007669"/>
    <property type="project" value="TreeGrafter"/>
</dbReference>
<dbReference type="GO" id="GO:0000462">
    <property type="term" value="P:maturation of SSU-rRNA from tricistronic rRNA transcript (SSU-rRNA, 5.8S rRNA, LSU-rRNA)"/>
    <property type="evidence" value="ECO:0007669"/>
    <property type="project" value="TreeGrafter"/>
</dbReference>
<dbReference type="InterPro" id="IPR053940">
    <property type="entry name" value="UTP25_NTPase-like"/>
</dbReference>
<dbReference type="AlphaFoldDB" id="A0A6G1H4Y1"/>